<dbReference type="InterPro" id="IPR036165">
    <property type="entry name" value="YefM-like_sf"/>
</dbReference>
<dbReference type="Pfam" id="PF02604">
    <property type="entry name" value="PhdYeFM_antitox"/>
    <property type="match status" value="1"/>
</dbReference>
<dbReference type="SUPFAM" id="SSF143120">
    <property type="entry name" value="YefM-like"/>
    <property type="match status" value="1"/>
</dbReference>
<name>A0A1V0RRQ4_9RHOB</name>
<gene>
    <name evidence="3" type="ORF">ROSMUCSMR3_02956</name>
</gene>
<dbReference type="KEGG" id="rmm:ROSMUCSMR3_02956"/>
<dbReference type="RefSeq" id="WP_081507779.1">
    <property type="nucleotide sequence ID" value="NZ_CP020474.1"/>
</dbReference>
<dbReference type="Proteomes" id="UP000192273">
    <property type="component" value="Chromosome"/>
</dbReference>
<evidence type="ECO:0000313" key="3">
    <source>
        <dbReference type="EMBL" id="ARE84421.1"/>
    </source>
</evidence>
<dbReference type="Gene3D" id="3.40.1620.10">
    <property type="entry name" value="YefM-like domain"/>
    <property type="match status" value="1"/>
</dbReference>
<reference evidence="3 4" key="1">
    <citation type="submission" date="2017-03" db="EMBL/GenBank/DDBJ databases">
        <title>Genome Sequence of Roseovarius mucosus strain SMR3 Isolated from a culture of the Diatom Skeletonema marinoi.</title>
        <authorList>
            <person name="Topel M."/>
            <person name="Pinder M."/>
            <person name="Johansson O.N."/>
            <person name="Kourtchenko O."/>
            <person name="Godhe A."/>
            <person name="Clarke A.K."/>
        </authorList>
    </citation>
    <scope>NUCLEOTIDE SEQUENCE [LARGE SCALE GENOMIC DNA]</scope>
    <source>
        <strain evidence="3 4">SMR3</strain>
    </source>
</reference>
<organism evidence="3 4">
    <name type="scientific">Roseovarius mucosus</name>
    <dbReference type="NCBI Taxonomy" id="215743"/>
    <lineage>
        <taxon>Bacteria</taxon>
        <taxon>Pseudomonadati</taxon>
        <taxon>Pseudomonadota</taxon>
        <taxon>Alphaproteobacteria</taxon>
        <taxon>Rhodobacterales</taxon>
        <taxon>Roseobacteraceae</taxon>
        <taxon>Roseovarius</taxon>
    </lineage>
</organism>
<dbReference type="OrthoDB" id="7871907at2"/>
<dbReference type="EMBL" id="CP020474">
    <property type="protein sequence ID" value="ARE84421.1"/>
    <property type="molecule type" value="Genomic_DNA"/>
</dbReference>
<dbReference type="InterPro" id="IPR006442">
    <property type="entry name" value="Antitoxin_Phd/YefM"/>
</dbReference>
<protein>
    <recommendedName>
        <fullName evidence="2">Antitoxin</fullName>
    </recommendedName>
</protein>
<evidence type="ECO:0000256" key="2">
    <source>
        <dbReference type="RuleBase" id="RU362080"/>
    </source>
</evidence>
<comment type="similarity">
    <text evidence="1 2">Belongs to the phD/YefM antitoxin family.</text>
</comment>
<comment type="function">
    <text evidence="2">Antitoxin component of a type II toxin-antitoxin (TA) system.</text>
</comment>
<dbReference type="AlphaFoldDB" id="A0A1V0RRQ4"/>
<accession>A0A1V0RRQ4</accession>
<sequence length="96" mass="10719">MYDEMPIHRVRTRLRRVVDHLAAGGQRVMVLRNGVAVAGLVSVSDLQALEQADQARMEHHAIRAQARLRDIGLLKAGLDSARLEARARYGPPDTKR</sequence>
<evidence type="ECO:0000313" key="4">
    <source>
        <dbReference type="Proteomes" id="UP000192273"/>
    </source>
</evidence>
<keyword evidence="4" id="KW-1185">Reference proteome</keyword>
<evidence type="ECO:0000256" key="1">
    <source>
        <dbReference type="ARBA" id="ARBA00009981"/>
    </source>
</evidence>
<proteinExistence type="inferred from homology"/>